<name>A0A1T5KRB7_9BACT</name>
<protein>
    <submittedName>
        <fullName evidence="1">Uncharacterized protein</fullName>
    </submittedName>
</protein>
<organism evidence="1 2">
    <name type="scientific">Ohtaekwangia koreensis</name>
    <dbReference type="NCBI Taxonomy" id="688867"/>
    <lineage>
        <taxon>Bacteria</taxon>
        <taxon>Pseudomonadati</taxon>
        <taxon>Bacteroidota</taxon>
        <taxon>Cytophagia</taxon>
        <taxon>Cytophagales</taxon>
        <taxon>Fulvivirgaceae</taxon>
        <taxon>Ohtaekwangia</taxon>
    </lineage>
</organism>
<sequence length="203" mass="23039">MRLPNYPICFRNLLVKLHPSLYVAICFLLIFSQSHGQSLNENWKQELSNSMTQFLNCTSTSPEKYQCSSFIGESVAKVYKVNAFYSDKLKRYLQIFEISNSMLDNGQWTLLGHAYEQKALNEAQKNANDKKAVIAVYTTSAGGKHIALILPGQLEYSGSWGFNVPNSASFFFDNPTKSYLDKGLSYAFGKNMIKDVALYCRKY</sequence>
<reference evidence="1 2" key="1">
    <citation type="submission" date="2017-02" db="EMBL/GenBank/DDBJ databases">
        <authorList>
            <person name="Peterson S.W."/>
        </authorList>
    </citation>
    <scope>NUCLEOTIDE SEQUENCE [LARGE SCALE GENOMIC DNA]</scope>
    <source>
        <strain evidence="1 2">DSM 25262</strain>
    </source>
</reference>
<dbReference type="Proteomes" id="UP000190961">
    <property type="component" value="Unassembled WGS sequence"/>
</dbReference>
<dbReference type="EMBL" id="FUZU01000001">
    <property type="protein sequence ID" value="SKC66210.1"/>
    <property type="molecule type" value="Genomic_DNA"/>
</dbReference>
<dbReference type="OrthoDB" id="980854at2"/>
<dbReference type="RefSeq" id="WP_143785715.1">
    <property type="nucleotide sequence ID" value="NZ_FUZU01000001.1"/>
</dbReference>
<proteinExistence type="predicted"/>
<gene>
    <name evidence="1" type="ORF">SAMN05660236_2509</name>
</gene>
<accession>A0A1T5KRB7</accession>
<evidence type="ECO:0000313" key="2">
    <source>
        <dbReference type="Proteomes" id="UP000190961"/>
    </source>
</evidence>
<dbReference type="AlphaFoldDB" id="A0A1T5KRB7"/>
<evidence type="ECO:0000313" key="1">
    <source>
        <dbReference type="EMBL" id="SKC66210.1"/>
    </source>
</evidence>
<keyword evidence="2" id="KW-1185">Reference proteome</keyword>
<dbReference type="Gene3D" id="3.90.1720.10">
    <property type="entry name" value="endopeptidase domain like (from Nostoc punctiforme)"/>
    <property type="match status" value="1"/>
</dbReference>